<dbReference type="SMART" id="SM00702">
    <property type="entry name" value="P4Hc"/>
    <property type="match status" value="1"/>
</dbReference>
<reference evidence="8" key="1">
    <citation type="submission" date="2023-06" db="EMBL/GenBank/DDBJ databases">
        <title>Genome-scale phylogeny and comparative genomics of the fungal order Sordariales.</title>
        <authorList>
            <consortium name="Lawrence Berkeley National Laboratory"/>
            <person name="Hensen N."/>
            <person name="Bonometti L."/>
            <person name="Westerberg I."/>
            <person name="Brannstrom I.O."/>
            <person name="Guillou S."/>
            <person name="Cros-Aarteil S."/>
            <person name="Calhoun S."/>
            <person name="Haridas S."/>
            <person name="Kuo A."/>
            <person name="Mondo S."/>
            <person name="Pangilinan J."/>
            <person name="Riley R."/>
            <person name="LaButti K."/>
            <person name="Andreopoulos B."/>
            <person name="Lipzen A."/>
            <person name="Chen C."/>
            <person name="Yanf M."/>
            <person name="Daum C."/>
            <person name="Ng V."/>
            <person name="Clum A."/>
            <person name="Steindorff A."/>
            <person name="Ohm R."/>
            <person name="Martin F."/>
            <person name="Silar P."/>
            <person name="Natvig D."/>
            <person name="Lalanne C."/>
            <person name="Gautier V."/>
            <person name="Ament-velasquez S.L."/>
            <person name="Kruys A."/>
            <person name="Hutchinson M.I."/>
            <person name="Powell A.J."/>
            <person name="Barry K."/>
            <person name="Miller A.N."/>
            <person name="Grigoriev I.V."/>
            <person name="Debuchy R."/>
            <person name="Gladieux P."/>
            <person name="Thoren M.H."/>
            <person name="Johannesson H."/>
        </authorList>
    </citation>
    <scope>NUCLEOTIDE SEQUENCE</scope>
    <source>
        <strain evidence="8">SMH2392-1A</strain>
    </source>
</reference>
<keyword evidence="6" id="KW-0732">Signal</keyword>
<keyword evidence="9" id="KW-1185">Reference proteome</keyword>
<dbReference type="GO" id="GO:0004656">
    <property type="term" value="F:procollagen-proline 4-dioxygenase activity"/>
    <property type="evidence" value="ECO:0007669"/>
    <property type="project" value="TreeGrafter"/>
</dbReference>
<evidence type="ECO:0000313" key="8">
    <source>
        <dbReference type="EMBL" id="KAK0728322.1"/>
    </source>
</evidence>
<dbReference type="InterPro" id="IPR005123">
    <property type="entry name" value="Oxoglu/Fe-dep_dioxygenase_dom"/>
</dbReference>
<name>A0AA40B5Z8_9PEZI</name>
<dbReference type="EMBL" id="JAUIRO010000002">
    <property type="protein sequence ID" value="KAK0728322.1"/>
    <property type="molecule type" value="Genomic_DNA"/>
</dbReference>
<evidence type="ECO:0000256" key="2">
    <source>
        <dbReference type="ARBA" id="ARBA00022723"/>
    </source>
</evidence>
<evidence type="ECO:0000256" key="1">
    <source>
        <dbReference type="ARBA" id="ARBA00001961"/>
    </source>
</evidence>
<evidence type="ECO:0000256" key="3">
    <source>
        <dbReference type="ARBA" id="ARBA00022964"/>
    </source>
</evidence>
<dbReference type="PROSITE" id="PS51471">
    <property type="entry name" value="FE2OG_OXY"/>
    <property type="match status" value="1"/>
</dbReference>
<comment type="cofactor">
    <cofactor evidence="1">
        <name>L-ascorbate</name>
        <dbReference type="ChEBI" id="CHEBI:38290"/>
    </cofactor>
</comment>
<dbReference type="Pfam" id="PF13640">
    <property type="entry name" value="2OG-FeII_Oxy_3"/>
    <property type="match status" value="1"/>
</dbReference>
<evidence type="ECO:0000256" key="5">
    <source>
        <dbReference type="ARBA" id="ARBA00023004"/>
    </source>
</evidence>
<sequence length="274" mass="29002">MILSLLIATAAVLASAADASTTDASTTDASTAAAECTHPPYRVYKVSSSPLILYLEGFLTPGEQTHLLNATASRFRRSVVAGSDGAAQQSTIRTSQSTDLDHHADNVAACIARRALDLQGFDARDAQLEPLQLVRYAAGEEYDVHTDWLADGAYATAPNGGNRATSFFVYVHVAAGTTGGGTNFPLVVAPRDGRWCARGFVECDAPYASGLTFRPVAGNAVFWENLAGGGGEGDARTEHAGLPLTSGDKVGMNIWTRQLPLSQEARRRDVPLDF</sequence>
<dbReference type="InterPro" id="IPR006620">
    <property type="entry name" value="Pro_4_hyd_alph"/>
</dbReference>
<dbReference type="Proteomes" id="UP001172101">
    <property type="component" value="Unassembled WGS sequence"/>
</dbReference>
<dbReference type="PANTHER" id="PTHR10869">
    <property type="entry name" value="PROLYL 4-HYDROXYLASE ALPHA SUBUNIT"/>
    <property type="match status" value="1"/>
</dbReference>
<proteinExistence type="predicted"/>
<keyword evidence="2" id="KW-0479">Metal-binding</keyword>
<dbReference type="GO" id="GO:0031418">
    <property type="term" value="F:L-ascorbic acid binding"/>
    <property type="evidence" value="ECO:0007669"/>
    <property type="project" value="InterPro"/>
</dbReference>
<evidence type="ECO:0000259" key="7">
    <source>
        <dbReference type="PROSITE" id="PS51471"/>
    </source>
</evidence>
<keyword evidence="4" id="KW-0560">Oxidoreductase</keyword>
<dbReference type="GeneID" id="85320277"/>
<dbReference type="RefSeq" id="XP_060301177.1">
    <property type="nucleotide sequence ID" value="XM_060437007.1"/>
</dbReference>
<dbReference type="AlphaFoldDB" id="A0AA40B5Z8"/>
<dbReference type="PANTHER" id="PTHR10869:SF246">
    <property type="entry name" value="TRANSMEMBRANE PROLYL 4-HYDROXYLASE"/>
    <property type="match status" value="1"/>
</dbReference>
<evidence type="ECO:0000256" key="4">
    <source>
        <dbReference type="ARBA" id="ARBA00023002"/>
    </source>
</evidence>
<evidence type="ECO:0000313" key="9">
    <source>
        <dbReference type="Proteomes" id="UP001172101"/>
    </source>
</evidence>
<feature type="signal peptide" evidence="6">
    <location>
        <begin position="1"/>
        <end position="19"/>
    </location>
</feature>
<feature type="chain" id="PRO_5041347505" description="Fe2OG dioxygenase domain-containing protein" evidence="6">
    <location>
        <begin position="20"/>
        <end position="274"/>
    </location>
</feature>
<feature type="domain" description="Fe2OG dioxygenase" evidence="7">
    <location>
        <begin position="127"/>
        <end position="258"/>
    </location>
</feature>
<accession>A0AA40B5Z8</accession>
<evidence type="ECO:0000256" key="6">
    <source>
        <dbReference type="SAM" id="SignalP"/>
    </source>
</evidence>
<gene>
    <name evidence="8" type="ORF">B0T26DRAFT_638172</name>
</gene>
<organism evidence="8 9">
    <name type="scientific">Lasiosphaeria miniovina</name>
    <dbReference type="NCBI Taxonomy" id="1954250"/>
    <lineage>
        <taxon>Eukaryota</taxon>
        <taxon>Fungi</taxon>
        <taxon>Dikarya</taxon>
        <taxon>Ascomycota</taxon>
        <taxon>Pezizomycotina</taxon>
        <taxon>Sordariomycetes</taxon>
        <taxon>Sordariomycetidae</taxon>
        <taxon>Sordariales</taxon>
        <taxon>Lasiosphaeriaceae</taxon>
        <taxon>Lasiosphaeria</taxon>
    </lineage>
</organism>
<keyword evidence="5" id="KW-0408">Iron</keyword>
<comment type="caution">
    <text evidence="8">The sequence shown here is derived from an EMBL/GenBank/DDBJ whole genome shotgun (WGS) entry which is preliminary data.</text>
</comment>
<dbReference type="GO" id="GO:0005783">
    <property type="term" value="C:endoplasmic reticulum"/>
    <property type="evidence" value="ECO:0007669"/>
    <property type="project" value="TreeGrafter"/>
</dbReference>
<dbReference type="InterPro" id="IPR044862">
    <property type="entry name" value="Pro_4_hyd_alph_FE2OG_OXY"/>
</dbReference>
<dbReference type="InterPro" id="IPR045054">
    <property type="entry name" value="P4HA-like"/>
</dbReference>
<protein>
    <recommendedName>
        <fullName evidence="7">Fe2OG dioxygenase domain-containing protein</fullName>
    </recommendedName>
</protein>
<dbReference type="GO" id="GO:0005506">
    <property type="term" value="F:iron ion binding"/>
    <property type="evidence" value="ECO:0007669"/>
    <property type="project" value="InterPro"/>
</dbReference>
<keyword evidence="3" id="KW-0223">Dioxygenase</keyword>
<dbReference type="Gene3D" id="2.60.120.620">
    <property type="entry name" value="q2cbj1_9rhob like domain"/>
    <property type="match status" value="1"/>
</dbReference>